<sequence length="81" mass="8485">MWIWKTDPITRSSGRPSELGAPAAGIGGSCQGPISGSALNMPSEIGVGLAVTGIPIDEVRARSVRSMAWRPLVVTIQVSPW</sequence>
<organism evidence="1 2">
    <name type="scientific">Mycobacterium tuberculosis</name>
    <dbReference type="NCBI Taxonomy" id="1773"/>
    <lineage>
        <taxon>Bacteria</taxon>
        <taxon>Bacillati</taxon>
        <taxon>Actinomycetota</taxon>
        <taxon>Actinomycetes</taxon>
        <taxon>Mycobacteriales</taxon>
        <taxon>Mycobacteriaceae</taxon>
        <taxon>Mycobacterium</taxon>
        <taxon>Mycobacterium tuberculosis complex</taxon>
    </lineage>
</organism>
<gene>
    <name evidence="1" type="ORF">ERS027659_03459</name>
</gene>
<evidence type="ECO:0000313" key="2">
    <source>
        <dbReference type="Proteomes" id="UP000050164"/>
    </source>
</evidence>
<dbReference type="Proteomes" id="UP000050164">
    <property type="component" value="Unassembled WGS sequence"/>
</dbReference>
<evidence type="ECO:0000313" key="1">
    <source>
        <dbReference type="EMBL" id="CKS70289.1"/>
    </source>
</evidence>
<accession>A0A655AF02</accession>
<reference evidence="1 2" key="1">
    <citation type="submission" date="2015-03" db="EMBL/GenBank/DDBJ databases">
        <authorList>
            <consortium name="Pathogen Informatics"/>
        </authorList>
    </citation>
    <scope>NUCLEOTIDE SEQUENCE [LARGE SCALE GENOMIC DNA]</scope>
    <source>
        <strain evidence="1 2">Bir 185</strain>
    </source>
</reference>
<dbReference type="PROSITE" id="PS51257">
    <property type="entry name" value="PROKAR_LIPOPROTEIN"/>
    <property type="match status" value="1"/>
</dbReference>
<proteinExistence type="predicted"/>
<name>A0A655AF02_MYCTX</name>
<dbReference type="EMBL" id="CNFT01001003">
    <property type="protein sequence ID" value="CKS70289.1"/>
    <property type="molecule type" value="Genomic_DNA"/>
</dbReference>
<protein>
    <submittedName>
        <fullName evidence="1">Uncharacterized protein</fullName>
    </submittedName>
</protein>
<dbReference type="AlphaFoldDB" id="A0A655AF02"/>